<name>A0ABN0YEP1_9CAUL</name>
<keyword evidence="1" id="KW-0812">Transmembrane</keyword>
<organism evidence="3 4">
    <name type="scientific">Brevundimonas terrae</name>
    <dbReference type="NCBI Taxonomy" id="363631"/>
    <lineage>
        <taxon>Bacteria</taxon>
        <taxon>Pseudomonadati</taxon>
        <taxon>Pseudomonadota</taxon>
        <taxon>Alphaproteobacteria</taxon>
        <taxon>Caulobacterales</taxon>
        <taxon>Caulobacteraceae</taxon>
        <taxon>Brevundimonas</taxon>
    </lineage>
</organism>
<feature type="domain" description="TPM" evidence="2">
    <location>
        <begin position="125"/>
        <end position="204"/>
    </location>
</feature>
<accession>A0ABN0YEP1</accession>
<comment type="caution">
    <text evidence="3">The sequence shown here is derived from an EMBL/GenBank/DDBJ whole genome shotgun (WGS) entry which is preliminary data.</text>
</comment>
<dbReference type="InterPro" id="IPR007621">
    <property type="entry name" value="TPM_dom"/>
</dbReference>
<evidence type="ECO:0000313" key="3">
    <source>
        <dbReference type="EMBL" id="GAA0393021.1"/>
    </source>
</evidence>
<sequence length="227" mass="24782">MDFTPDDHARISAAIAKAEAGTSGEIFCVISRQVSTYRDIRMAWAAAASLILPAVLIPLGLSGDWFGFSNDWQVAHAASQSDEVNRALTAYALAQVITFIGVYLLSKIPFLGLLMVPQRVRRSRVRRVALQQFMAHGLHATVDRTGVLIFAAMADHEVEVIADTGIYTQTSPEFWGSTVSVLVKHIKQGDPITGMENAIAMCGQALAEKFPPRHDDVNEVPDHLIVL</sequence>
<evidence type="ECO:0000313" key="4">
    <source>
        <dbReference type="Proteomes" id="UP001500791"/>
    </source>
</evidence>
<dbReference type="Gene3D" id="3.10.310.50">
    <property type="match status" value="1"/>
</dbReference>
<protein>
    <submittedName>
        <fullName evidence="3">TPM domain-containing protein</fullName>
    </submittedName>
</protein>
<reference evidence="3 4" key="1">
    <citation type="journal article" date="2019" name="Int. J. Syst. Evol. Microbiol.">
        <title>The Global Catalogue of Microorganisms (GCM) 10K type strain sequencing project: providing services to taxonomists for standard genome sequencing and annotation.</title>
        <authorList>
            <consortium name="The Broad Institute Genomics Platform"/>
            <consortium name="The Broad Institute Genome Sequencing Center for Infectious Disease"/>
            <person name="Wu L."/>
            <person name="Ma J."/>
        </authorList>
    </citation>
    <scope>NUCLEOTIDE SEQUENCE [LARGE SCALE GENOMIC DNA]</scope>
    <source>
        <strain evidence="3 4">JCM 13476</strain>
    </source>
</reference>
<keyword evidence="1" id="KW-0472">Membrane</keyword>
<keyword evidence="1" id="KW-1133">Transmembrane helix</keyword>
<dbReference type="RefSeq" id="WP_243862849.1">
    <property type="nucleotide sequence ID" value="NZ_BAAAEJ010000007.1"/>
</dbReference>
<keyword evidence="4" id="KW-1185">Reference proteome</keyword>
<dbReference type="Proteomes" id="UP001500791">
    <property type="component" value="Unassembled WGS sequence"/>
</dbReference>
<dbReference type="Pfam" id="PF04536">
    <property type="entry name" value="TPM_phosphatase"/>
    <property type="match status" value="1"/>
</dbReference>
<proteinExistence type="predicted"/>
<evidence type="ECO:0000259" key="2">
    <source>
        <dbReference type="Pfam" id="PF04536"/>
    </source>
</evidence>
<feature type="transmembrane region" description="Helical" evidence="1">
    <location>
        <begin position="92"/>
        <end position="116"/>
    </location>
</feature>
<feature type="transmembrane region" description="Helical" evidence="1">
    <location>
        <begin position="42"/>
        <end position="61"/>
    </location>
</feature>
<evidence type="ECO:0000256" key="1">
    <source>
        <dbReference type="SAM" id="Phobius"/>
    </source>
</evidence>
<dbReference type="EMBL" id="BAAAEJ010000007">
    <property type="protein sequence ID" value="GAA0393021.1"/>
    <property type="molecule type" value="Genomic_DNA"/>
</dbReference>
<gene>
    <name evidence="3" type="ORF">GCM10009093_19490</name>
</gene>